<dbReference type="InterPro" id="IPR006426">
    <property type="entry name" value="Asn_synth_AEB"/>
</dbReference>
<keyword evidence="5 10" id="KW-0067">ATP-binding</keyword>
<dbReference type="GO" id="GO:0005829">
    <property type="term" value="C:cytosol"/>
    <property type="evidence" value="ECO:0007669"/>
    <property type="project" value="TreeGrafter"/>
</dbReference>
<feature type="region of interest" description="Disordered" evidence="12">
    <location>
        <begin position="28"/>
        <end position="49"/>
    </location>
</feature>
<evidence type="ECO:0000256" key="2">
    <source>
        <dbReference type="ARBA" id="ARBA00005752"/>
    </source>
</evidence>
<proteinExistence type="inferred from homology"/>
<dbReference type="CDD" id="cd01991">
    <property type="entry name" value="Asn_synthase_B_C"/>
    <property type="match status" value="1"/>
</dbReference>
<dbReference type="PIRSF" id="PIRSF001589">
    <property type="entry name" value="Asn_synthetase_glu-h"/>
    <property type="match status" value="1"/>
</dbReference>
<dbReference type="EC" id="6.3.5.4" evidence="3"/>
<protein>
    <recommendedName>
        <fullName evidence="3">asparagine synthase (glutamine-hydrolyzing)</fullName>
        <ecNumber evidence="3">6.3.5.4</ecNumber>
    </recommendedName>
</protein>
<dbReference type="AlphaFoldDB" id="A0A1M6R241"/>
<dbReference type="PANTHER" id="PTHR43284:SF1">
    <property type="entry name" value="ASPARAGINE SYNTHETASE"/>
    <property type="match status" value="1"/>
</dbReference>
<evidence type="ECO:0000256" key="9">
    <source>
        <dbReference type="PIRSR" id="PIRSR001589-1"/>
    </source>
</evidence>
<dbReference type="STRING" id="1848.SAMN05443637_104145"/>
<accession>A0A1M6R241</accession>
<reference evidence="14 15" key="1">
    <citation type="submission" date="2016-11" db="EMBL/GenBank/DDBJ databases">
        <authorList>
            <person name="Jaros S."/>
            <person name="Januszkiewicz K."/>
            <person name="Wedrychowicz H."/>
        </authorList>
    </citation>
    <scope>NUCLEOTIDE SEQUENCE [LARGE SCALE GENOMIC DNA]</scope>
    <source>
        <strain evidence="14 15">DSM 43832</strain>
    </source>
</reference>
<dbReference type="CDD" id="cd00712">
    <property type="entry name" value="AsnB"/>
    <property type="match status" value="1"/>
</dbReference>
<dbReference type="InterPro" id="IPR014729">
    <property type="entry name" value="Rossmann-like_a/b/a_fold"/>
</dbReference>
<feature type="active site" description="For GATase activity" evidence="9">
    <location>
        <position position="59"/>
    </location>
</feature>
<dbReference type="Pfam" id="PF00733">
    <property type="entry name" value="Asn_synthase"/>
    <property type="match status" value="1"/>
</dbReference>
<dbReference type="PROSITE" id="PS51278">
    <property type="entry name" value="GATASE_TYPE_2"/>
    <property type="match status" value="1"/>
</dbReference>
<dbReference type="NCBIfam" id="TIGR01536">
    <property type="entry name" value="asn_synth_AEB"/>
    <property type="match status" value="1"/>
</dbReference>
<feature type="site" description="Important for beta-aspartyl-AMP intermediate formation" evidence="11">
    <location>
        <position position="428"/>
    </location>
</feature>
<dbReference type="InterPro" id="IPR051786">
    <property type="entry name" value="ASN_synthetase/amidase"/>
</dbReference>
<evidence type="ECO:0000256" key="6">
    <source>
        <dbReference type="ARBA" id="ARBA00022888"/>
    </source>
</evidence>
<dbReference type="InterPro" id="IPR029055">
    <property type="entry name" value="Ntn_hydrolases_N"/>
</dbReference>
<evidence type="ECO:0000256" key="8">
    <source>
        <dbReference type="ARBA" id="ARBA00048741"/>
    </source>
</evidence>
<dbReference type="Proteomes" id="UP000184363">
    <property type="component" value="Unassembled WGS sequence"/>
</dbReference>
<evidence type="ECO:0000256" key="4">
    <source>
        <dbReference type="ARBA" id="ARBA00022741"/>
    </source>
</evidence>
<dbReference type="InterPro" id="IPR017932">
    <property type="entry name" value="GATase_2_dom"/>
</dbReference>
<sequence>MRQGRVHVSVTTLWISRADRPCRSAVQMSAVDQPGGTAAPRPPPTGPDEPASAYWLAVCGLLGLLTAEADAASRTDAIVEAMRLARHRGPDEPGRAWHDQDVVFGHNRLSFIDIDHSHQPMTYLGGRYVMVFNGEIYNYLELREELAREHGATFATEGDSEAILAAYHYWGPAGVSRLRGMFAFLIWDTQERVLFGARDPFGIKPLFYAVGSAGAAFASEKKCLLHLAPTLGLPGDPTGTALDQVALQHYLTLQYVPEPASMHRSIRRIESGTWFTVRPGGEVEQERYFHPTFRGTAPAATAPARIAEALRDSVAKHMRADVTVGAFLSGGIDSTAIAALAKEHNPDLITFTTGFEREGYSEVDVAAESAAAIGVRHVVRTVKPDEMMEALPLIVWYLDDPVADPALVPLWFIAREARKHVKVVLSGEGSDELFGGYTIYREPLSLAPFEKVPGVLRRLLGRVSAGLPEGMRGKDLLRRGALPLEQRYYGNARIFRDDQLAAVLRQYDPWRSHTDVTAPYYRESVGWDPVARMQHVDLFTWLRGDILVKADKMTMANSLELRVPFLDPEVYAVASELPLEAKIGEGTTKLALRKALDGIVPPHVLHRRKLGFPVPIRHWLRDEMYPWALDIVRDSQADHLIDLAAVRNLIEAHRAGPVDHSRRIWTLLVFLLWHGIFVEERIKPEVPEPSYPVRI</sequence>
<dbReference type="GO" id="GO:0006529">
    <property type="term" value="P:asparagine biosynthetic process"/>
    <property type="evidence" value="ECO:0007669"/>
    <property type="project" value="UniProtKB-KW"/>
</dbReference>
<dbReference type="Gene3D" id="3.60.20.10">
    <property type="entry name" value="Glutamine Phosphoribosylpyrophosphate, subunit 1, domain 1"/>
    <property type="match status" value="1"/>
</dbReference>
<evidence type="ECO:0000256" key="7">
    <source>
        <dbReference type="ARBA" id="ARBA00022962"/>
    </source>
</evidence>
<dbReference type="GO" id="GO:0004066">
    <property type="term" value="F:asparagine synthase (glutamine-hydrolyzing) activity"/>
    <property type="evidence" value="ECO:0007669"/>
    <property type="project" value="UniProtKB-EC"/>
</dbReference>
<feature type="domain" description="Glutamine amidotransferase type-2" evidence="13">
    <location>
        <begin position="59"/>
        <end position="280"/>
    </location>
</feature>
<evidence type="ECO:0000259" key="13">
    <source>
        <dbReference type="PROSITE" id="PS51278"/>
    </source>
</evidence>
<dbReference type="PANTHER" id="PTHR43284">
    <property type="entry name" value="ASPARAGINE SYNTHETASE (GLUTAMINE-HYDROLYZING)"/>
    <property type="match status" value="1"/>
</dbReference>
<evidence type="ECO:0000256" key="3">
    <source>
        <dbReference type="ARBA" id="ARBA00012737"/>
    </source>
</evidence>
<dbReference type="Pfam" id="PF13537">
    <property type="entry name" value="GATase_7"/>
    <property type="match status" value="1"/>
</dbReference>
<gene>
    <name evidence="14" type="ORF">SAMN05443637_104145</name>
</gene>
<comment type="catalytic activity">
    <reaction evidence="8">
        <text>L-aspartate + L-glutamine + ATP + H2O = L-asparagine + L-glutamate + AMP + diphosphate + H(+)</text>
        <dbReference type="Rhea" id="RHEA:12228"/>
        <dbReference type="ChEBI" id="CHEBI:15377"/>
        <dbReference type="ChEBI" id="CHEBI:15378"/>
        <dbReference type="ChEBI" id="CHEBI:29985"/>
        <dbReference type="ChEBI" id="CHEBI:29991"/>
        <dbReference type="ChEBI" id="CHEBI:30616"/>
        <dbReference type="ChEBI" id="CHEBI:33019"/>
        <dbReference type="ChEBI" id="CHEBI:58048"/>
        <dbReference type="ChEBI" id="CHEBI:58359"/>
        <dbReference type="ChEBI" id="CHEBI:456215"/>
        <dbReference type="EC" id="6.3.5.4"/>
    </reaction>
</comment>
<dbReference type="GO" id="GO:0005524">
    <property type="term" value="F:ATP binding"/>
    <property type="evidence" value="ECO:0007669"/>
    <property type="project" value="UniProtKB-KW"/>
</dbReference>
<feature type="binding site" evidence="10">
    <location>
        <begin position="426"/>
        <end position="427"/>
    </location>
    <ligand>
        <name>ATP</name>
        <dbReference type="ChEBI" id="CHEBI:30616"/>
    </ligand>
</feature>
<feature type="binding site" evidence="10">
    <location>
        <position position="159"/>
    </location>
    <ligand>
        <name>L-glutamine</name>
        <dbReference type="ChEBI" id="CHEBI:58359"/>
    </ligand>
</feature>
<evidence type="ECO:0000313" key="14">
    <source>
        <dbReference type="EMBL" id="SHK26555.1"/>
    </source>
</evidence>
<keyword evidence="4 10" id="KW-0547">Nucleotide-binding</keyword>
<evidence type="ECO:0000256" key="5">
    <source>
        <dbReference type="ARBA" id="ARBA00022840"/>
    </source>
</evidence>
<dbReference type="SUPFAM" id="SSF56235">
    <property type="entry name" value="N-terminal nucleophile aminohydrolases (Ntn hydrolases)"/>
    <property type="match status" value="1"/>
</dbReference>
<comment type="pathway">
    <text evidence="1">Amino-acid biosynthesis; L-asparagine biosynthesis; L-asparagine from L-aspartate (L-Gln route): step 1/1.</text>
</comment>
<dbReference type="SUPFAM" id="SSF52402">
    <property type="entry name" value="Adenine nucleotide alpha hydrolases-like"/>
    <property type="match status" value="1"/>
</dbReference>
<evidence type="ECO:0000256" key="12">
    <source>
        <dbReference type="SAM" id="MobiDB-lite"/>
    </source>
</evidence>
<evidence type="ECO:0000313" key="15">
    <source>
        <dbReference type="Proteomes" id="UP000184363"/>
    </source>
</evidence>
<evidence type="ECO:0000256" key="10">
    <source>
        <dbReference type="PIRSR" id="PIRSR001589-2"/>
    </source>
</evidence>
<dbReference type="InterPro" id="IPR033738">
    <property type="entry name" value="AsnB_N"/>
</dbReference>
<evidence type="ECO:0000256" key="1">
    <source>
        <dbReference type="ARBA" id="ARBA00005187"/>
    </source>
</evidence>
<dbReference type="Gene3D" id="3.40.50.620">
    <property type="entry name" value="HUPs"/>
    <property type="match status" value="1"/>
</dbReference>
<keyword evidence="9" id="KW-0028">Amino-acid biosynthesis</keyword>
<name>A0A1M6R241_PSETH</name>
<keyword evidence="15" id="KW-1185">Reference proteome</keyword>
<keyword evidence="7 9" id="KW-0315">Glutamine amidotransferase</keyword>
<evidence type="ECO:0000256" key="11">
    <source>
        <dbReference type="PIRSR" id="PIRSR001589-3"/>
    </source>
</evidence>
<organism evidence="14 15">
    <name type="scientific">Pseudonocardia thermophila</name>
    <dbReference type="NCBI Taxonomy" id="1848"/>
    <lineage>
        <taxon>Bacteria</taxon>
        <taxon>Bacillati</taxon>
        <taxon>Actinomycetota</taxon>
        <taxon>Actinomycetes</taxon>
        <taxon>Pseudonocardiales</taxon>
        <taxon>Pseudonocardiaceae</taxon>
        <taxon>Pseudonocardia</taxon>
    </lineage>
</organism>
<dbReference type="EMBL" id="FRAP01000004">
    <property type="protein sequence ID" value="SHK26555.1"/>
    <property type="molecule type" value="Genomic_DNA"/>
</dbReference>
<dbReference type="InterPro" id="IPR001962">
    <property type="entry name" value="Asn_synthase"/>
</dbReference>
<comment type="similarity">
    <text evidence="2">Belongs to the asparagine synthetase family.</text>
</comment>
<keyword evidence="6 9" id="KW-0061">Asparagine biosynthesis</keyword>